<dbReference type="Proteomes" id="UP000887013">
    <property type="component" value="Unassembled WGS sequence"/>
</dbReference>
<gene>
    <name evidence="1" type="ORF">NPIL_1451</name>
</gene>
<evidence type="ECO:0000313" key="2">
    <source>
        <dbReference type="Proteomes" id="UP000887013"/>
    </source>
</evidence>
<keyword evidence="2" id="KW-1185">Reference proteome</keyword>
<dbReference type="EMBL" id="BMAW01125353">
    <property type="protein sequence ID" value="GFU11948.1"/>
    <property type="molecule type" value="Genomic_DNA"/>
</dbReference>
<organism evidence="1 2">
    <name type="scientific">Nephila pilipes</name>
    <name type="common">Giant wood spider</name>
    <name type="synonym">Nephila maculata</name>
    <dbReference type="NCBI Taxonomy" id="299642"/>
    <lineage>
        <taxon>Eukaryota</taxon>
        <taxon>Metazoa</taxon>
        <taxon>Ecdysozoa</taxon>
        <taxon>Arthropoda</taxon>
        <taxon>Chelicerata</taxon>
        <taxon>Arachnida</taxon>
        <taxon>Araneae</taxon>
        <taxon>Araneomorphae</taxon>
        <taxon>Entelegynae</taxon>
        <taxon>Araneoidea</taxon>
        <taxon>Nephilidae</taxon>
        <taxon>Nephila</taxon>
    </lineage>
</organism>
<protein>
    <submittedName>
        <fullName evidence="1">Uncharacterized protein</fullName>
    </submittedName>
</protein>
<name>A0A8X6QCX5_NEPPI</name>
<reference evidence="1" key="1">
    <citation type="submission" date="2020-08" db="EMBL/GenBank/DDBJ databases">
        <title>Multicomponent nature underlies the extraordinary mechanical properties of spider dragline silk.</title>
        <authorList>
            <person name="Kono N."/>
            <person name="Nakamura H."/>
            <person name="Mori M."/>
            <person name="Yoshida Y."/>
            <person name="Ohtoshi R."/>
            <person name="Malay A.D."/>
            <person name="Moran D.A.P."/>
            <person name="Tomita M."/>
            <person name="Numata K."/>
            <person name="Arakawa K."/>
        </authorList>
    </citation>
    <scope>NUCLEOTIDE SEQUENCE</scope>
</reference>
<sequence length="93" mass="10280">MPLRVLTVQQALDYIETLDSDEFSADECSIVCLPSVPGRLTHEENCNENYLDESCAGLSTIALVPFDSYITPVELLYGLILRSSHTQLSILMG</sequence>
<dbReference type="AlphaFoldDB" id="A0A8X6QCX5"/>
<accession>A0A8X6QCX5</accession>
<proteinExistence type="predicted"/>
<comment type="caution">
    <text evidence="1">The sequence shown here is derived from an EMBL/GenBank/DDBJ whole genome shotgun (WGS) entry which is preliminary data.</text>
</comment>
<evidence type="ECO:0000313" key="1">
    <source>
        <dbReference type="EMBL" id="GFU11948.1"/>
    </source>
</evidence>